<dbReference type="EMBL" id="QMDW01000004">
    <property type="protein sequence ID" value="RJX50780.1"/>
    <property type="molecule type" value="Genomic_DNA"/>
</dbReference>
<dbReference type="AlphaFoldDB" id="A0A3A6QCA2"/>
<evidence type="ECO:0000256" key="1">
    <source>
        <dbReference type="SAM" id="Phobius"/>
    </source>
</evidence>
<comment type="caution">
    <text evidence="2">The sequence shown here is derived from an EMBL/GenBank/DDBJ whole genome shotgun (WGS) entry which is preliminary data.</text>
</comment>
<feature type="transmembrane region" description="Helical" evidence="1">
    <location>
        <begin position="108"/>
        <end position="136"/>
    </location>
</feature>
<sequence>MARAVVLTPLSVGVDGIPQPADLVAVGDIVVSIIVAISYLSVTLFVGAMLVSTAGERIQTVSDEVRQYPVRSVGFGLGAVIAGVGGYLLAGVMAAGLAERGAPPQVGILVLVPLVGGVIGLVVATALGQLLVGIVLLDRVSDDGRPNLWAALIVGTVVLGVAAIFPAGDLVGVGVTVVVIGGVTRRVWRTNSDRLPDLRDTLLE</sequence>
<accession>A0A3A6QCA2</accession>
<keyword evidence="1" id="KW-1133">Transmembrane helix</keyword>
<feature type="transmembrane region" description="Helical" evidence="1">
    <location>
        <begin position="72"/>
        <end position="96"/>
    </location>
</feature>
<keyword evidence="1" id="KW-0812">Transmembrane</keyword>
<protein>
    <submittedName>
        <fullName evidence="2">Uncharacterized protein</fullName>
    </submittedName>
</protein>
<proteinExistence type="predicted"/>
<feature type="transmembrane region" description="Helical" evidence="1">
    <location>
        <begin position="171"/>
        <end position="188"/>
    </location>
</feature>
<gene>
    <name evidence="2" type="ORF">DP106_04060</name>
</gene>
<keyword evidence="3" id="KW-1185">Reference proteome</keyword>
<evidence type="ECO:0000313" key="2">
    <source>
        <dbReference type="EMBL" id="RJX50780.1"/>
    </source>
</evidence>
<dbReference type="OrthoDB" id="341895at2157"/>
<reference evidence="2 3" key="1">
    <citation type="submission" date="2018-06" db="EMBL/GenBank/DDBJ databases">
        <title>Halonotius sp. F13-13 a new haloarchaeeon isolated from a solar saltern from Isla Cristina, Huelva, Spain.</title>
        <authorList>
            <person name="Duran-Viseras A."/>
            <person name="Sanchez-Porro C."/>
            <person name="Ventosa A."/>
        </authorList>
    </citation>
    <scope>NUCLEOTIDE SEQUENCE [LARGE SCALE GENOMIC DNA]</scope>
    <source>
        <strain evidence="2 3">CECT 7525</strain>
    </source>
</reference>
<feature type="transmembrane region" description="Helical" evidence="1">
    <location>
        <begin position="26"/>
        <end position="51"/>
    </location>
</feature>
<dbReference type="Proteomes" id="UP000281564">
    <property type="component" value="Unassembled WGS sequence"/>
</dbReference>
<feature type="transmembrane region" description="Helical" evidence="1">
    <location>
        <begin position="148"/>
        <end position="165"/>
    </location>
</feature>
<dbReference type="RefSeq" id="WP_120083582.1">
    <property type="nucleotide sequence ID" value="NZ_QMDW01000004.1"/>
</dbReference>
<evidence type="ECO:0000313" key="3">
    <source>
        <dbReference type="Proteomes" id="UP000281564"/>
    </source>
</evidence>
<organism evidence="2 3">
    <name type="scientific">Halonotius pteroides</name>
    <dbReference type="NCBI Taxonomy" id="268735"/>
    <lineage>
        <taxon>Archaea</taxon>
        <taxon>Methanobacteriati</taxon>
        <taxon>Methanobacteriota</taxon>
        <taxon>Stenosarchaea group</taxon>
        <taxon>Halobacteria</taxon>
        <taxon>Halobacteriales</taxon>
        <taxon>Haloferacaceae</taxon>
        <taxon>Halonotius</taxon>
    </lineage>
</organism>
<name>A0A3A6QCA2_9EURY</name>
<keyword evidence="1" id="KW-0472">Membrane</keyword>